<organism evidence="1">
    <name type="scientific">hydrothermal vent metagenome</name>
    <dbReference type="NCBI Taxonomy" id="652676"/>
    <lineage>
        <taxon>unclassified sequences</taxon>
        <taxon>metagenomes</taxon>
        <taxon>ecological metagenomes</taxon>
    </lineage>
</organism>
<proteinExistence type="predicted"/>
<name>A0A3B0UKT3_9ZZZZ</name>
<reference evidence="1" key="1">
    <citation type="submission" date="2018-06" db="EMBL/GenBank/DDBJ databases">
        <authorList>
            <person name="Zhirakovskaya E."/>
        </authorList>
    </citation>
    <scope>NUCLEOTIDE SEQUENCE</scope>
</reference>
<accession>A0A3B0UKT3</accession>
<dbReference type="EMBL" id="UOEQ01000582">
    <property type="protein sequence ID" value="VAW25159.1"/>
    <property type="molecule type" value="Genomic_DNA"/>
</dbReference>
<dbReference type="AlphaFoldDB" id="A0A3B0UKT3"/>
<evidence type="ECO:0000313" key="1">
    <source>
        <dbReference type="EMBL" id="VAW25159.1"/>
    </source>
</evidence>
<sequence length="40" mass="4585">MAGSFNLKDLCSDNLGNGFAKYIRVIMDQPLDCLYELRLF</sequence>
<gene>
    <name evidence="1" type="ORF">MNBD_ALPHA11-320</name>
</gene>
<protein>
    <submittedName>
        <fullName evidence="1">Uncharacterized protein</fullName>
    </submittedName>
</protein>